<dbReference type="InterPro" id="IPR008921">
    <property type="entry name" value="DNA_pol3_clamp-load_cplx_C"/>
</dbReference>
<gene>
    <name evidence="12" type="primary">HolA</name>
    <name evidence="12" type="ordered locus">PTH_0867</name>
</gene>
<dbReference type="InterPro" id="IPR048466">
    <property type="entry name" value="DNA_pol3_delta-like_C"/>
</dbReference>
<name>A5D3X0_PELTS</name>
<dbReference type="AlphaFoldDB" id="A5D3X0"/>
<dbReference type="EMBL" id="AP009389">
    <property type="protein sequence ID" value="BAF59048.1"/>
    <property type="molecule type" value="Genomic_DNA"/>
</dbReference>
<evidence type="ECO:0000256" key="3">
    <source>
        <dbReference type="ARBA" id="ARBA00022679"/>
    </source>
</evidence>
<feature type="compositionally biased region" description="Basic and acidic residues" evidence="9">
    <location>
        <begin position="100"/>
        <end position="109"/>
    </location>
</feature>
<sequence>MNYFVEFLNSVKRGQVSPVYLFYGEETYLKEQAVLRLKEHLAGGDRSGLNFDLVDGETVAPAEIAARAETLPFLAGKRLVVVKNPAFLQPAGKTGDGPAGDEKGAKSSGKESPLLKYLENPPSSTCLVFVAGESVDRRRRLFQAIKKCGQAVEFTFLSRGELTRWLVQKAGAEGRRFAAGAADALLDAAGPSLQTLVLELEKLFSYTAGQKFITVEDVRAVCPPGPEENIFAVVDAVGNRRCGEALAGIKDMLAAREPPLRILAMITRQFRLLLQVRELLEQGCPPGRIPDRLGVHPYTARKAALQCKNFGRSFLIGALQSLLEIDVAVKGGRQDFYPAVETFLLKLCAGSKGDDNGG</sequence>
<keyword evidence="5" id="KW-0235">DNA replication</keyword>
<dbReference type="GO" id="GO:0006261">
    <property type="term" value="P:DNA-templated DNA replication"/>
    <property type="evidence" value="ECO:0007669"/>
    <property type="project" value="TreeGrafter"/>
</dbReference>
<dbReference type="EC" id="2.7.7.7" evidence="1"/>
<comment type="catalytic activity">
    <reaction evidence="8">
        <text>DNA(n) + a 2'-deoxyribonucleoside 5'-triphosphate = DNA(n+1) + diphosphate</text>
        <dbReference type="Rhea" id="RHEA:22508"/>
        <dbReference type="Rhea" id="RHEA-COMP:17339"/>
        <dbReference type="Rhea" id="RHEA-COMP:17340"/>
        <dbReference type="ChEBI" id="CHEBI:33019"/>
        <dbReference type="ChEBI" id="CHEBI:61560"/>
        <dbReference type="ChEBI" id="CHEBI:173112"/>
        <dbReference type="EC" id="2.7.7.7"/>
    </reaction>
</comment>
<feature type="domain" description="DNA polymerase III delta N-terminal" evidence="10">
    <location>
        <begin position="20"/>
        <end position="153"/>
    </location>
</feature>
<evidence type="ECO:0000256" key="7">
    <source>
        <dbReference type="ARBA" id="ARBA00034754"/>
    </source>
</evidence>
<dbReference type="HOGENOM" id="CLU_044694_2_1_9"/>
<evidence type="ECO:0000256" key="4">
    <source>
        <dbReference type="ARBA" id="ARBA00022695"/>
    </source>
</evidence>
<evidence type="ECO:0000259" key="10">
    <source>
        <dbReference type="Pfam" id="PF06144"/>
    </source>
</evidence>
<dbReference type="SUPFAM" id="SSF52540">
    <property type="entry name" value="P-loop containing nucleoside triphosphate hydrolases"/>
    <property type="match status" value="1"/>
</dbReference>
<dbReference type="Gene3D" id="1.20.272.10">
    <property type="match status" value="1"/>
</dbReference>
<dbReference type="Gene3D" id="3.40.50.300">
    <property type="entry name" value="P-loop containing nucleotide triphosphate hydrolases"/>
    <property type="match status" value="1"/>
</dbReference>
<proteinExistence type="inferred from homology"/>
<dbReference type="eggNOG" id="COG1466">
    <property type="taxonomic scope" value="Bacteria"/>
</dbReference>
<evidence type="ECO:0000259" key="11">
    <source>
        <dbReference type="Pfam" id="PF21694"/>
    </source>
</evidence>
<dbReference type="GO" id="GO:0003677">
    <property type="term" value="F:DNA binding"/>
    <property type="evidence" value="ECO:0007669"/>
    <property type="project" value="InterPro"/>
</dbReference>
<reference evidence="13" key="1">
    <citation type="journal article" date="2008" name="Genome Res.">
        <title>The genome of Pelotomaculum thermopropionicum reveals niche-associated evolution in anaerobic microbiota.</title>
        <authorList>
            <person name="Kosaka T."/>
            <person name="Kato S."/>
            <person name="Shimoyama T."/>
            <person name="Ishii S."/>
            <person name="Abe T."/>
            <person name="Watanabe K."/>
        </authorList>
    </citation>
    <scope>NUCLEOTIDE SEQUENCE [LARGE SCALE GENOMIC DNA]</scope>
    <source>
        <strain evidence="13">DSM 13744 / JCM 10971 / SI</strain>
    </source>
</reference>
<evidence type="ECO:0000313" key="12">
    <source>
        <dbReference type="EMBL" id="BAF59048.1"/>
    </source>
</evidence>
<keyword evidence="13" id="KW-1185">Reference proteome</keyword>
<dbReference type="PANTHER" id="PTHR34388:SF1">
    <property type="entry name" value="DNA POLYMERASE III SUBUNIT DELTA"/>
    <property type="match status" value="1"/>
</dbReference>
<keyword evidence="3" id="KW-0808">Transferase</keyword>
<dbReference type="PANTHER" id="PTHR34388">
    <property type="entry name" value="DNA POLYMERASE III SUBUNIT DELTA"/>
    <property type="match status" value="1"/>
</dbReference>
<evidence type="ECO:0000256" key="8">
    <source>
        <dbReference type="ARBA" id="ARBA00049244"/>
    </source>
</evidence>
<dbReference type="NCBIfam" id="TIGR01128">
    <property type="entry name" value="holA"/>
    <property type="match status" value="1"/>
</dbReference>
<accession>A5D3X0</accession>
<keyword evidence="6" id="KW-0239">DNA-directed DNA polymerase</keyword>
<evidence type="ECO:0000256" key="9">
    <source>
        <dbReference type="SAM" id="MobiDB-lite"/>
    </source>
</evidence>
<evidence type="ECO:0000256" key="2">
    <source>
        <dbReference type="ARBA" id="ARBA00017703"/>
    </source>
</evidence>
<dbReference type="GO" id="GO:0003887">
    <property type="term" value="F:DNA-directed DNA polymerase activity"/>
    <property type="evidence" value="ECO:0007669"/>
    <property type="project" value="UniProtKB-KW"/>
</dbReference>
<protein>
    <recommendedName>
        <fullName evidence="2">DNA polymerase III subunit delta</fullName>
        <ecNumber evidence="1">2.7.7.7</ecNumber>
    </recommendedName>
</protein>
<dbReference type="Gene3D" id="1.10.8.60">
    <property type="match status" value="1"/>
</dbReference>
<dbReference type="InterPro" id="IPR005790">
    <property type="entry name" value="DNA_polIII_delta"/>
</dbReference>
<evidence type="ECO:0000256" key="1">
    <source>
        <dbReference type="ARBA" id="ARBA00012417"/>
    </source>
</evidence>
<keyword evidence="4" id="KW-0548">Nucleotidyltransferase</keyword>
<dbReference type="InterPro" id="IPR027417">
    <property type="entry name" value="P-loop_NTPase"/>
</dbReference>
<evidence type="ECO:0000256" key="5">
    <source>
        <dbReference type="ARBA" id="ARBA00022705"/>
    </source>
</evidence>
<dbReference type="STRING" id="370438.PTH_0867"/>
<organism evidence="12 13">
    <name type="scientific">Pelotomaculum thermopropionicum (strain DSM 13744 / JCM 10971 / SI)</name>
    <dbReference type="NCBI Taxonomy" id="370438"/>
    <lineage>
        <taxon>Bacteria</taxon>
        <taxon>Bacillati</taxon>
        <taxon>Bacillota</taxon>
        <taxon>Clostridia</taxon>
        <taxon>Eubacteriales</taxon>
        <taxon>Desulfotomaculaceae</taxon>
        <taxon>Pelotomaculum</taxon>
    </lineage>
</organism>
<dbReference type="InterPro" id="IPR010372">
    <property type="entry name" value="DNA_pol3_delta_N"/>
</dbReference>
<dbReference type="Pfam" id="PF21694">
    <property type="entry name" value="DNA_pol3_delta_C"/>
    <property type="match status" value="1"/>
</dbReference>
<dbReference type="Pfam" id="PF06144">
    <property type="entry name" value="DNA_pol3_delta"/>
    <property type="match status" value="1"/>
</dbReference>
<dbReference type="KEGG" id="pth:PTH_0867"/>
<feature type="region of interest" description="Disordered" evidence="9">
    <location>
        <begin position="91"/>
        <end position="114"/>
    </location>
</feature>
<dbReference type="SUPFAM" id="SSF48019">
    <property type="entry name" value="post-AAA+ oligomerization domain-like"/>
    <property type="match status" value="1"/>
</dbReference>
<dbReference type="GO" id="GO:0009360">
    <property type="term" value="C:DNA polymerase III complex"/>
    <property type="evidence" value="ECO:0007669"/>
    <property type="project" value="InterPro"/>
</dbReference>
<feature type="domain" description="DNA polymerase III delta subunit-like C-terminal" evidence="11">
    <location>
        <begin position="227"/>
        <end position="347"/>
    </location>
</feature>
<comment type="similarity">
    <text evidence="7">Belongs to the DNA polymerase HolA subunit family.</text>
</comment>
<evidence type="ECO:0000256" key="6">
    <source>
        <dbReference type="ARBA" id="ARBA00022932"/>
    </source>
</evidence>
<dbReference type="Proteomes" id="UP000006556">
    <property type="component" value="Chromosome"/>
</dbReference>
<evidence type="ECO:0000313" key="13">
    <source>
        <dbReference type="Proteomes" id="UP000006556"/>
    </source>
</evidence>